<evidence type="ECO:0008006" key="4">
    <source>
        <dbReference type="Google" id="ProtNLM"/>
    </source>
</evidence>
<keyword evidence="1" id="KW-0732">Signal</keyword>
<dbReference type="AlphaFoldDB" id="A0A4U6V711"/>
<organism evidence="2 3">
    <name type="scientific">Setaria viridis</name>
    <name type="common">Green bristlegrass</name>
    <name type="synonym">Setaria italica subsp. viridis</name>
    <dbReference type="NCBI Taxonomy" id="4556"/>
    <lineage>
        <taxon>Eukaryota</taxon>
        <taxon>Viridiplantae</taxon>
        <taxon>Streptophyta</taxon>
        <taxon>Embryophyta</taxon>
        <taxon>Tracheophyta</taxon>
        <taxon>Spermatophyta</taxon>
        <taxon>Magnoliopsida</taxon>
        <taxon>Liliopsida</taxon>
        <taxon>Poales</taxon>
        <taxon>Poaceae</taxon>
        <taxon>PACMAD clade</taxon>
        <taxon>Panicoideae</taxon>
        <taxon>Panicodae</taxon>
        <taxon>Paniceae</taxon>
        <taxon>Cenchrinae</taxon>
        <taxon>Setaria</taxon>
    </lineage>
</organism>
<feature type="chain" id="PRO_5020679636" description="Secreted protein" evidence="1">
    <location>
        <begin position="34"/>
        <end position="94"/>
    </location>
</feature>
<gene>
    <name evidence="2" type="ORF">SEVIR_3G089066v2</name>
</gene>
<reference evidence="2" key="1">
    <citation type="submission" date="2019-03" db="EMBL/GenBank/DDBJ databases">
        <title>WGS assembly of Setaria viridis.</title>
        <authorList>
            <person name="Huang P."/>
            <person name="Jenkins J."/>
            <person name="Grimwood J."/>
            <person name="Barry K."/>
            <person name="Healey A."/>
            <person name="Mamidi S."/>
            <person name="Sreedasyam A."/>
            <person name="Shu S."/>
            <person name="Feldman M."/>
            <person name="Wu J."/>
            <person name="Yu Y."/>
            <person name="Chen C."/>
            <person name="Johnson J."/>
            <person name="Rokhsar D."/>
            <person name="Baxter I."/>
            <person name="Schmutz J."/>
            <person name="Brutnell T."/>
            <person name="Kellogg E."/>
        </authorList>
    </citation>
    <scope>NUCLEOTIDE SEQUENCE [LARGE SCALE GENOMIC DNA]</scope>
</reference>
<proteinExistence type="predicted"/>
<dbReference type="Proteomes" id="UP000298652">
    <property type="component" value="Chromosome 3"/>
</dbReference>
<accession>A0A4U6V711</accession>
<protein>
    <recommendedName>
        <fullName evidence="4">Secreted protein</fullName>
    </recommendedName>
</protein>
<evidence type="ECO:0000256" key="1">
    <source>
        <dbReference type="SAM" id="SignalP"/>
    </source>
</evidence>
<feature type="signal peptide" evidence="1">
    <location>
        <begin position="1"/>
        <end position="33"/>
    </location>
</feature>
<name>A0A4U6V711_SETVI</name>
<evidence type="ECO:0000313" key="2">
    <source>
        <dbReference type="EMBL" id="TKW25021.1"/>
    </source>
</evidence>
<dbReference type="Gramene" id="TKW25021">
    <property type="protein sequence ID" value="TKW25021"/>
    <property type="gene ID" value="SEVIR_3G089066v2"/>
</dbReference>
<evidence type="ECO:0000313" key="3">
    <source>
        <dbReference type="Proteomes" id="UP000298652"/>
    </source>
</evidence>
<keyword evidence="3" id="KW-1185">Reference proteome</keyword>
<dbReference type="EMBL" id="CM016554">
    <property type="protein sequence ID" value="TKW25021.1"/>
    <property type="molecule type" value="Genomic_DNA"/>
</dbReference>
<sequence>MSVIGFCLCCGCWLACCLLLSLFHFSIPPDGLGFPCGKLPSVPPLSSPVPATCSVLAASDQIWVQRCYYSSLEWAARICVLFSIFLAKTCDNTY</sequence>